<keyword evidence="19" id="KW-1185">Reference proteome</keyword>
<dbReference type="InterPro" id="IPR007012">
    <property type="entry name" value="PolA_pol_cen_dom"/>
</dbReference>
<dbReference type="CDD" id="cd05402">
    <property type="entry name" value="NT_PAP_TUTase"/>
    <property type="match status" value="1"/>
</dbReference>
<dbReference type="GO" id="GO:0031123">
    <property type="term" value="P:RNA 3'-end processing"/>
    <property type="evidence" value="ECO:0007669"/>
    <property type="project" value="InterPro"/>
</dbReference>
<dbReference type="InterPro" id="IPR048840">
    <property type="entry name" value="PolA_pol_NTPase"/>
</dbReference>
<feature type="region of interest" description="Disordered" evidence="14">
    <location>
        <begin position="512"/>
        <end position="606"/>
    </location>
</feature>
<evidence type="ECO:0000256" key="9">
    <source>
        <dbReference type="ARBA" id="ARBA00022741"/>
    </source>
</evidence>
<feature type="domain" description="Poly(A) polymerase RNA-binding" evidence="15">
    <location>
        <begin position="375"/>
        <end position="430"/>
    </location>
</feature>
<dbReference type="GO" id="GO:0005524">
    <property type="term" value="F:ATP binding"/>
    <property type="evidence" value="ECO:0007669"/>
    <property type="project" value="UniProtKB-KW"/>
</dbReference>
<dbReference type="InterPro" id="IPR043519">
    <property type="entry name" value="NT_sf"/>
</dbReference>
<feature type="compositionally biased region" description="Polar residues" evidence="14">
    <location>
        <begin position="527"/>
        <end position="569"/>
    </location>
</feature>
<dbReference type="GO" id="GO:0046872">
    <property type="term" value="F:metal ion binding"/>
    <property type="evidence" value="ECO:0007669"/>
    <property type="project" value="UniProtKB-KW"/>
</dbReference>
<dbReference type="FunFam" id="1.10.1410.10:FF:000001">
    <property type="entry name" value="Putative poly(A) polymerase gamma"/>
    <property type="match status" value="1"/>
</dbReference>
<evidence type="ECO:0000256" key="1">
    <source>
        <dbReference type="ARBA" id="ARBA00001936"/>
    </source>
</evidence>
<proteinExistence type="inferred from homology"/>
<dbReference type="SUPFAM" id="SSF55003">
    <property type="entry name" value="PAP/Archaeal CCA-adding enzyme, C-terminal domain"/>
    <property type="match status" value="1"/>
</dbReference>
<feature type="compositionally biased region" description="Basic and acidic residues" evidence="14">
    <location>
        <begin position="513"/>
        <end position="526"/>
    </location>
</feature>
<keyword evidence="7" id="KW-0808">Transferase</keyword>
<keyword evidence="11" id="KW-0460">Magnesium</keyword>
<evidence type="ECO:0000256" key="12">
    <source>
        <dbReference type="ARBA" id="ARBA00023242"/>
    </source>
</evidence>
<evidence type="ECO:0000259" key="15">
    <source>
        <dbReference type="Pfam" id="PF04926"/>
    </source>
</evidence>
<evidence type="ECO:0000256" key="13">
    <source>
        <dbReference type="ARBA" id="ARBA00048830"/>
    </source>
</evidence>
<evidence type="ECO:0000313" key="19">
    <source>
        <dbReference type="Proteomes" id="UP001208570"/>
    </source>
</evidence>
<dbReference type="Pfam" id="PF20750">
    <property type="entry name" value="PAP_NTPase"/>
    <property type="match status" value="1"/>
</dbReference>
<comment type="cofactor">
    <cofactor evidence="1">
        <name>Mn(2+)</name>
        <dbReference type="ChEBI" id="CHEBI:29035"/>
    </cofactor>
</comment>
<dbReference type="GO" id="GO:0005634">
    <property type="term" value="C:nucleus"/>
    <property type="evidence" value="ECO:0007669"/>
    <property type="project" value="UniProtKB-SubCell"/>
</dbReference>
<comment type="caution">
    <text evidence="18">The sequence shown here is derived from an EMBL/GenBank/DDBJ whole genome shotgun (WGS) entry which is preliminary data.</text>
</comment>
<evidence type="ECO:0000256" key="8">
    <source>
        <dbReference type="ARBA" id="ARBA00022723"/>
    </source>
</evidence>
<feature type="region of interest" description="Disordered" evidence="14">
    <location>
        <begin position="633"/>
        <end position="715"/>
    </location>
</feature>
<evidence type="ECO:0000256" key="11">
    <source>
        <dbReference type="ARBA" id="ARBA00022842"/>
    </source>
</evidence>
<dbReference type="PANTHER" id="PTHR10682:SF10">
    <property type="entry name" value="POLYNUCLEOTIDE ADENYLYLTRANSFERASE"/>
    <property type="match status" value="1"/>
</dbReference>
<reference evidence="18" key="1">
    <citation type="journal article" date="2023" name="Mol. Biol. Evol.">
        <title>Third-Generation Sequencing Reveals the Adaptive Role of the Epigenome in Three Deep-Sea Polychaetes.</title>
        <authorList>
            <person name="Perez M."/>
            <person name="Aroh O."/>
            <person name="Sun Y."/>
            <person name="Lan Y."/>
            <person name="Juniper S.K."/>
            <person name="Young C.R."/>
            <person name="Angers B."/>
            <person name="Qian P.Y."/>
        </authorList>
    </citation>
    <scope>NUCLEOTIDE SEQUENCE</scope>
    <source>
        <strain evidence="18">P08H-3</strain>
    </source>
</reference>
<dbReference type="Gene3D" id="3.30.460.10">
    <property type="entry name" value="Beta Polymerase, domain 2"/>
    <property type="match status" value="1"/>
</dbReference>
<comment type="similarity">
    <text evidence="4">Belongs to the poly(A) polymerase family.</text>
</comment>
<evidence type="ECO:0000256" key="10">
    <source>
        <dbReference type="ARBA" id="ARBA00022840"/>
    </source>
</evidence>
<dbReference type="Pfam" id="PF04926">
    <property type="entry name" value="PAP_RNA-bind"/>
    <property type="match status" value="2"/>
</dbReference>
<dbReference type="FunFam" id="3.30.460.10:FF:000002">
    <property type="entry name" value="Poly(A) polymerase alpha, putative"/>
    <property type="match status" value="1"/>
</dbReference>
<dbReference type="GO" id="GO:0006397">
    <property type="term" value="P:mRNA processing"/>
    <property type="evidence" value="ECO:0007669"/>
    <property type="project" value="UniProtKB-KW"/>
</dbReference>
<feature type="domain" description="Poly(A) polymerase RNA-binding" evidence="15">
    <location>
        <begin position="436"/>
        <end position="504"/>
    </location>
</feature>
<feature type="compositionally biased region" description="Polar residues" evidence="14">
    <location>
        <begin position="672"/>
        <end position="695"/>
    </location>
</feature>
<evidence type="ECO:0000256" key="5">
    <source>
        <dbReference type="ARBA" id="ARBA00012388"/>
    </source>
</evidence>
<feature type="compositionally biased region" description="Polar residues" evidence="14">
    <location>
        <begin position="738"/>
        <end position="752"/>
    </location>
</feature>
<feature type="region of interest" description="Disordered" evidence="14">
    <location>
        <begin position="732"/>
        <end position="759"/>
    </location>
</feature>
<comment type="cofactor">
    <cofactor evidence="2">
        <name>Mg(2+)</name>
        <dbReference type="ChEBI" id="CHEBI:18420"/>
    </cofactor>
</comment>
<dbReference type="SUPFAM" id="SSF81631">
    <property type="entry name" value="PAP/OAS1 substrate-binding domain"/>
    <property type="match status" value="1"/>
</dbReference>
<dbReference type="Proteomes" id="UP001208570">
    <property type="component" value="Unassembled WGS sequence"/>
</dbReference>
<evidence type="ECO:0000256" key="2">
    <source>
        <dbReference type="ARBA" id="ARBA00001946"/>
    </source>
</evidence>
<dbReference type="GO" id="GO:0003723">
    <property type="term" value="F:RNA binding"/>
    <property type="evidence" value="ECO:0007669"/>
    <property type="project" value="InterPro"/>
</dbReference>
<dbReference type="InterPro" id="IPR007010">
    <property type="entry name" value="PolA_pol_RNA-bd_dom"/>
</dbReference>
<evidence type="ECO:0000256" key="3">
    <source>
        <dbReference type="ARBA" id="ARBA00004123"/>
    </source>
</evidence>
<comment type="subcellular location">
    <subcellularLocation>
        <location evidence="3">Nucleus</location>
    </subcellularLocation>
</comment>
<evidence type="ECO:0000256" key="4">
    <source>
        <dbReference type="ARBA" id="ARBA00010912"/>
    </source>
</evidence>
<dbReference type="EMBL" id="JAODUP010000031">
    <property type="protein sequence ID" value="KAK2167228.1"/>
    <property type="molecule type" value="Genomic_DNA"/>
</dbReference>
<gene>
    <name evidence="18" type="ORF">LSH36_31g09041</name>
</gene>
<dbReference type="EC" id="2.7.7.19" evidence="5"/>
<dbReference type="Pfam" id="PF04928">
    <property type="entry name" value="PAP_central"/>
    <property type="match status" value="1"/>
</dbReference>
<keyword evidence="6" id="KW-0507">mRNA processing</keyword>
<feature type="compositionally biased region" description="Polar residues" evidence="14">
    <location>
        <begin position="633"/>
        <end position="647"/>
    </location>
</feature>
<feature type="domain" description="Poly(A) polymerase central" evidence="16">
    <location>
        <begin position="227"/>
        <end position="372"/>
    </location>
</feature>
<organism evidence="18 19">
    <name type="scientific">Paralvinella palmiformis</name>
    <dbReference type="NCBI Taxonomy" id="53620"/>
    <lineage>
        <taxon>Eukaryota</taxon>
        <taxon>Metazoa</taxon>
        <taxon>Spiralia</taxon>
        <taxon>Lophotrochozoa</taxon>
        <taxon>Annelida</taxon>
        <taxon>Polychaeta</taxon>
        <taxon>Sedentaria</taxon>
        <taxon>Canalipalpata</taxon>
        <taxon>Terebellida</taxon>
        <taxon>Terebelliformia</taxon>
        <taxon>Alvinellidae</taxon>
        <taxon>Paralvinella</taxon>
    </lineage>
</organism>
<dbReference type="GO" id="GO:1990817">
    <property type="term" value="F:poly(A) RNA polymerase activity"/>
    <property type="evidence" value="ECO:0007669"/>
    <property type="project" value="UniProtKB-EC"/>
</dbReference>
<keyword evidence="10" id="KW-0067">ATP-binding</keyword>
<dbReference type="SUPFAM" id="SSF81301">
    <property type="entry name" value="Nucleotidyltransferase"/>
    <property type="match status" value="1"/>
</dbReference>
<evidence type="ECO:0000313" key="18">
    <source>
        <dbReference type="EMBL" id="KAK2167228.1"/>
    </source>
</evidence>
<keyword evidence="9" id="KW-0547">Nucleotide-binding</keyword>
<evidence type="ECO:0000259" key="16">
    <source>
        <dbReference type="Pfam" id="PF04928"/>
    </source>
</evidence>
<evidence type="ECO:0000256" key="7">
    <source>
        <dbReference type="ARBA" id="ARBA00022679"/>
    </source>
</evidence>
<evidence type="ECO:0000256" key="6">
    <source>
        <dbReference type="ARBA" id="ARBA00022664"/>
    </source>
</evidence>
<accession>A0AAD9NG03</accession>
<protein>
    <recommendedName>
        <fullName evidence="5">polynucleotide adenylyltransferase</fullName>
        <ecNumber evidence="5">2.7.7.19</ecNumber>
    </recommendedName>
</protein>
<sequence>MWNVVVLRPIFCGSSQGATKAAKPKYLGITSPISLAGAQPIDKELSKKLEETMKPFGVFESEKELNKRLDVLQRVDQLVKKWIREVSLDQNISETVLEKVGGKVYTFGSYRLGVHTKGADIDTLCVAPYHVKRSDFFTTFYDLLKEQPEVKELRAVEDAFVPVIKMSFDGIELDMLFAQLPLTMIPEDQDLLDESLLKNTMDIKCIRSLNGCRVTDEILRLVPNIESFRMALRAIKLWAKRKGIYSNALGFLGGVSWAMLVARVCQLYPNAAPATLVQKVFLVFSKWEWPQPVLLKQMQKENVLSLPVWDPRINVLDRFHLMPIITPAYPQQNSTFNVTQSTKKILIDEFQLALEVTQKIYAKEASWSLLFKRSDFFTKYRHYIVLLASSKTEEQHLEWSGLIESKVRILVGNLEKNQYISLAHVNPDSFGPLDSSDGQHVTKWFIGLEFVQAPNINVELTTDIQSFINTVHAVGMKSLKMYCDDMKIEVKHVKRKQLSIYVPASVLKQSTVADKEKKESANKHQTSDTVTSANSTPTRSTDSPSLQTSKSESFLVQQDTSHEQLQAQSVDCMDGKPAVLKATDGGDSSSNGTKDDQSTTDAVCSENDEHNADIKAADEKLVTSTANSLSVVDQTSSVNGESGNKLSQDGGVDLKRPHSPGPESAPNKIPKISSQGEGCSDTNVSKRPHSPSQGDKQPKRSKDQQQTQATVTEDKVIDKSFEKIDVNNVVSDELQDMASPQPTSYNRVQKNTIRLKLSR</sequence>
<dbReference type="AlphaFoldDB" id="A0AAD9NG03"/>
<evidence type="ECO:0000259" key="17">
    <source>
        <dbReference type="Pfam" id="PF20750"/>
    </source>
</evidence>
<dbReference type="InterPro" id="IPR011068">
    <property type="entry name" value="NuclTrfase_I-like_C"/>
</dbReference>
<dbReference type="Gene3D" id="3.30.70.590">
    <property type="entry name" value="Poly(A) polymerase predicted RNA binding domain"/>
    <property type="match status" value="1"/>
</dbReference>
<name>A0AAD9NG03_9ANNE</name>
<keyword evidence="12" id="KW-0539">Nucleus</keyword>
<evidence type="ECO:0000256" key="14">
    <source>
        <dbReference type="SAM" id="MobiDB-lite"/>
    </source>
</evidence>
<comment type="catalytic activity">
    <reaction evidence="13">
        <text>RNA(n) + ATP = RNA(n)-3'-adenine ribonucleotide + diphosphate</text>
        <dbReference type="Rhea" id="RHEA:11332"/>
        <dbReference type="Rhea" id="RHEA-COMP:14527"/>
        <dbReference type="Rhea" id="RHEA-COMP:17347"/>
        <dbReference type="ChEBI" id="CHEBI:30616"/>
        <dbReference type="ChEBI" id="CHEBI:33019"/>
        <dbReference type="ChEBI" id="CHEBI:140395"/>
        <dbReference type="ChEBI" id="CHEBI:173115"/>
        <dbReference type="EC" id="2.7.7.19"/>
    </reaction>
</comment>
<dbReference type="PANTHER" id="PTHR10682">
    <property type="entry name" value="POLY A POLYMERASE"/>
    <property type="match status" value="1"/>
</dbReference>
<feature type="domain" description="Poly(A) polymerase nucleotidyltransferase" evidence="17">
    <location>
        <begin position="28"/>
        <end position="222"/>
    </location>
</feature>
<keyword evidence="8" id="KW-0479">Metal-binding</keyword>
<dbReference type="Gene3D" id="1.10.1410.10">
    <property type="match status" value="1"/>
</dbReference>